<organism evidence="2 3">
    <name type="scientific">Coniosporium apollinis (strain CBS 100218)</name>
    <name type="common">Rock-inhabiting black yeast</name>
    <dbReference type="NCBI Taxonomy" id="1168221"/>
    <lineage>
        <taxon>Eukaryota</taxon>
        <taxon>Fungi</taxon>
        <taxon>Dikarya</taxon>
        <taxon>Ascomycota</taxon>
        <taxon>Pezizomycotina</taxon>
        <taxon>Dothideomycetes</taxon>
        <taxon>Dothideomycetes incertae sedis</taxon>
        <taxon>Coniosporium</taxon>
    </lineage>
</organism>
<dbReference type="AlphaFoldDB" id="R7Z2Y1"/>
<dbReference type="GeneID" id="19905109"/>
<evidence type="ECO:0008006" key="4">
    <source>
        <dbReference type="Google" id="ProtNLM"/>
    </source>
</evidence>
<evidence type="ECO:0000313" key="3">
    <source>
        <dbReference type="Proteomes" id="UP000016924"/>
    </source>
</evidence>
<reference evidence="3" key="1">
    <citation type="submission" date="2012-06" db="EMBL/GenBank/DDBJ databases">
        <title>The genome sequence of Coniosporium apollinis CBS 100218.</title>
        <authorList>
            <consortium name="The Broad Institute Genome Sequencing Platform"/>
            <person name="Cuomo C."/>
            <person name="Gorbushina A."/>
            <person name="Noack S."/>
            <person name="Walker B."/>
            <person name="Young S.K."/>
            <person name="Zeng Q."/>
            <person name="Gargeya S."/>
            <person name="Fitzgerald M."/>
            <person name="Haas B."/>
            <person name="Abouelleil A."/>
            <person name="Alvarado L."/>
            <person name="Arachchi H.M."/>
            <person name="Berlin A.M."/>
            <person name="Chapman S.B."/>
            <person name="Goldberg J."/>
            <person name="Griggs A."/>
            <person name="Gujja S."/>
            <person name="Hansen M."/>
            <person name="Howarth C."/>
            <person name="Imamovic A."/>
            <person name="Larimer J."/>
            <person name="McCowan C."/>
            <person name="Montmayeur A."/>
            <person name="Murphy C."/>
            <person name="Neiman D."/>
            <person name="Pearson M."/>
            <person name="Priest M."/>
            <person name="Roberts A."/>
            <person name="Saif S."/>
            <person name="Shea T."/>
            <person name="Sisk P."/>
            <person name="Sykes S."/>
            <person name="Wortman J."/>
            <person name="Nusbaum C."/>
            <person name="Birren B."/>
        </authorList>
    </citation>
    <scope>NUCLEOTIDE SEQUENCE [LARGE SCALE GENOMIC DNA]</scope>
    <source>
        <strain evidence="3">CBS 100218</strain>
    </source>
</reference>
<dbReference type="OMA" id="WITIGIK"/>
<dbReference type="HOGENOM" id="CLU_103044_0_0_1"/>
<dbReference type="eggNOG" id="ENOG502T9XI">
    <property type="taxonomic scope" value="Eukaryota"/>
</dbReference>
<dbReference type="OrthoDB" id="6503935at2759"/>
<evidence type="ECO:0000256" key="1">
    <source>
        <dbReference type="SAM" id="SignalP"/>
    </source>
</evidence>
<keyword evidence="3" id="KW-1185">Reference proteome</keyword>
<dbReference type="RefSeq" id="XP_007783857.1">
    <property type="nucleotide sequence ID" value="XM_007785667.1"/>
</dbReference>
<dbReference type="EMBL" id="JH767598">
    <property type="protein sequence ID" value="EON68540.1"/>
    <property type="molecule type" value="Genomic_DNA"/>
</dbReference>
<name>R7Z2Y1_CONA1</name>
<keyword evidence="1" id="KW-0732">Signal</keyword>
<evidence type="ECO:0000313" key="2">
    <source>
        <dbReference type="EMBL" id="EON68540.1"/>
    </source>
</evidence>
<accession>R7Z2Y1</accession>
<protein>
    <recommendedName>
        <fullName evidence="4">PepSY domain-containing protein</fullName>
    </recommendedName>
</protein>
<feature type="signal peptide" evidence="1">
    <location>
        <begin position="1"/>
        <end position="17"/>
    </location>
</feature>
<gene>
    <name evidence="2" type="ORF">W97_07798</name>
</gene>
<feature type="chain" id="PRO_5004450332" description="PepSY domain-containing protein" evidence="1">
    <location>
        <begin position="18"/>
        <end position="175"/>
    </location>
</feature>
<proteinExistence type="predicted"/>
<dbReference type="Proteomes" id="UP000016924">
    <property type="component" value="Unassembled WGS sequence"/>
</dbReference>
<sequence>MFAFLPVVLALFSGITAFAAPAASFNPNELSKRLAEGAEVGIEVVPTLTDDKLRELAFWENGVLQGYMIEKPDDGNADTLDFYFTDAKGNVIDVDAEADDNALEKRALSWITIGIKLASIIRRWGPRVWTYFYCVGIGAVSRCADTFLRCATMGQAPWTCPAGLLCVGSVANKCR</sequence>